<dbReference type="EMBL" id="MU853234">
    <property type="protein sequence ID" value="KAK4121415.1"/>
    <property type="molecule type" value="Genomic_DNA"/>
</dbReference>
<keyword evidence="2" id="KW-1185">Reference proteome</keyword>
<dbReference type="RefSeq" id="XP_062645186.1">
    <property type="nucleotide sequence ID" value="XM_062795706.1"/>
</dbReference>
<reference evidence="1" key="2">
    <citation type="submission" date="2023-05" db="EMBL/GenBank/DDBJ databases">
        <authorList>
            <consortium name="Lawrence Berkeley National Laboratory"/>
            <person name="Steindorff A."/>
            <person name="Hensen N."/>
            <person name="Bonometti L."/>
            <person name="Westerberg I."/>
            <person name="Brannstrom I.O."/>
            <person name="Guillou S."/>
            <person name="Cros-Aarteil S."/>
            <person name="Calhoun S."/>
            <person name="Haridas S."/>
            <person name="Kuo A."/>
            <person name="Mondo S."/>
            <person name="Pangilinan J."/>
            <person name="Riley R."/>
            <person name="Labutti K."/>
            <person name="Andreopoulos B."/>
            <person name="Lipzen A."/>
            <person name="Chen C."/>
            <person name="Yanf M."/>
            <person name="Daum C."/>
            <person name="Ng V."/>
            <person name="Clum A."/>
            <person name="Ohm R."/>
            <person name="Martin F."/>
            <person name="Silar P."/>
            <person name="Natvig D."/>
            <person name="Lalanne C."/>
            <person name="Gautier V."/>
            <person name="Ament-Velasquez S.L."/>
            <person name="Kruys A."/>
            <person name="Hutchinson M.I."/>
            <person name="Powell A.J."/>
            <person name="Barry K."/>
            <person name="Miller A.N."/>
            <person name="Grigoriev I.V."/>
            <person name="Debuchy R."/>
            <person name="Gladieux P."/>
            <person name="Thoren M.H."/>
            <person name="Johannesson H."/>
        </authorList>
    </citation>
    <scope>NUCLEOTIDE SEQUENCE</scope>
    <source>
        <strain evidence="1">CBS 731.68</strain>
    </source>
</reference>
<organism evidence="1 2">
    <name type="scientific">Parathielavia appendiculata</name>
    <dbReference type="NCBI Taxonomy" id="2587402"/>
    <lineage>
        <taxon>Eukaryota</taxon>
        <taxon>Fungi</taxon>
        <taxon>Dikarya</taxon>
        <taxon>Ascomycota</taxon>
        <taxon>Pezizomycotina</taxon>
        <taxon>Sordariomycetes</taxon>
        <taxon>Sordariomycetidae</taxon>
        <taxon>Sordariales</taxon>
        <taxon>Chaetomiaceae</taxon>
        <taxon>Parathielavia</taxon>
    </lineage>
</organism>
<dbReference type="AlphaFoldDB" id="A0AAN6Z0V9"/>
<comment type="caution">
    <text evidence="1">The sequence shown here is derived from an EMBL/GenBank/DDBJ whole genome shotgun (WGS) entry which is preliminary data.</text>
</comment>
<reference evidence="1" key="1">
    <citation type="journal article" date="2023" name="Mol. Phylogenet. Evol.">
        <title>Genome-scale phylogeny and comparative genomics of the fungal order Sordariales.</title>
        <authorList>
            <person name="Hensen N."/>
            <person name="Bonometti L."/>
            <person name="Westerberg I."/>
            <person name="Brannstrom I.O."/>
            <person name="Guillou S."/>
            <person name="Cros-Aarteil S."/>
            <person name="Calhoun S."/>
            <person name="Haridas S."/>
            <person name="Kuo A."/>
            <person name="Mondo S."/>
            <person name="Pangilinan J."/>
            <person name="Riley R."/>
            <person name="LaButti K."/>
            <person name="Andreopoulos B."/>
            <person name="Lipzen A."/>
            <person name="Chen C."/>
            <person name="Yan M."/>
            <person name="Daum C."/>
            <person name="Ng V."/>
            <person name="Clum A."/>
            <person name="Steindorff A."/>
            <person name="Ohm R.A."/>
            <person name="Martin F."/>
            <person name="Silar P."/>
            <person name="Natvig D.O."/>
            <person name="Lalanne C."/>
            <person name="Gautier V."/>
            <person name="Ament-Velasquez S.L."/>
            <person name="Kruys A."/>
            <person name="Hutchinson M.I."/>
            <person name="Powell A.J."/>
            <person name="Barry K."/>
            <person name="Miller A.N."/>
            <person name="Grigoriev I.V."/>
            <person name="Debuchy R."/>
            <person name="Gladieux P."/>
            <person name="Hiltunen Thoren M."/>
            <person name="Johannesson H."/>
        </authorList>
    </citation>
    <scope>NUCLEOTIDE SEQUENCE</scope>
    <source>
        <strain evidence="1">CBS 731.68</strain>
    </source>
</reference>
<evidence type="ECO:0000313" key="2">
    <source>
        <dbReference type="Proteomes" id="UP001302602"/>
    </source>
</evidence>
<protein>
    <submittedName>
        <fullName evidence="1">Uncharacterized protein</fullName>
    </submittedName>
</protein>
<proteinExistence type="predicted"/>
<name>A0AAN6Z0V9_9PEZI</name>
<accession>A0AAN6Z0V9</accession>
<sequence length="283" mass="31209">MPSNLTRTSDDVWSTALQLSVLEGFIRLRSSSAANEKPGYCPVISSDPGGFQILEICADLSTRNFECLGEVIDSTAGGVLSDRTGKARILHCIVNVRLRRISAARSLLEMRHGSSSCLGTLGMPVPGENQYGVMLHSLPRILMSDFPLGKYETMASALSGSAVSHKKLGREEWCQWCSRVRSPGRLLQKSTLWLLDVSLQVSLYDVGAAGRQRRLQNTDPGRETEPREYCSWKLYTSAKARRRGVPESPGIRFPTFSGQSPSPGACVFWGRRALPSEMRLSDR</sequence>
<gene>
    <name evidence="1" type="ORF">N657DRAFT_673710</name>
</gene>
<dbReference type="Proteomes" id="UP001302602">
    <property type="component" value="Unassembled WGS sequence"/>
</dbReference>
<dbReference type="GeneID" id="87832474"/>
<evidence type="ECO:0000313" key="1">
    <source>
        <dbReference type="EMBL" id="KAK4121415.1"/>
    </source>
</evidence>